<evidence type="ECO:0000256" key="2">
    <source>
        <dbReference type="ARBA" id="ARBA00022448"/>
    </source>
</evidence>
<keyword evidence="4 8" id="KW-0762">Sugar transport</keyword>
<dbReference type="InterPro" id="IPR004501">
    <property type="entry name" value="PTS_EIIC_3"/>
</dbReference>
<proteinExistence type="predicted"/>
<keyword evidence="3 8" id="KW-1003">Cell membrane</keyword>
<dbReference type="GO" id="GO:0009401">
    <property type="term" value="P:phosphoenolpyruvate-dependent sugar phosphotransferase system"/>
    <property type="evidence" value="ECO:0007669"/>
    <property type="project" value="InterPro"/>
</dbReference>
<evidence type="ECO:0000256" key="6">
    <source>
        <dbReference type="ARBA" id="ARBA00022989"/>
    </source>
</evidence>
<feature type="transmembrane region" description="Helical" evidence="9">
    <location>
        <begin position="254"/>
        <end position="282"/>
    </location>
</feature>
<evidence type="ECO:0000256" key="8">
    <source>
        <dbReference type="PIRNR" id="PIRNR006351"/>
    </source>
</evidence>
<comment type="caution">
    <text evidence="11">The sequence shown here is derived from an EMBL/GenBank/DDBJ whole genome shotgun (WGS) entry which is preliminary data.</text>
</comment>
<accession>A0A968KR34</accession>
<organism evidence="11 12">
    <name type="scientific">Entomospira entomophila</name>
    <dbReference type="NCBI Taxonomy" id="2719988"/>
    <lineage>
        <taxon>Bacteria</taxon>
        <taxon>Pseudomonadati</taxon>
        <taxon>Spirochaetota</taxon>
        <taxon>Spirochaetia</taxon>
        <taxon>Spirochaetales</taxon>
        <taxon>Spirochaetaceae</taxon>
        <taxon>Entomospira</taxon>
    </lineage>
</organism>
<evidence type="ECO:0000313" key="11">
    <source>
        <dbReference type="EMBL" id="NIZ40333.1"/>
    </source>
</evidence>
<evidence type="ECO:0000256" key="9">
    <source>
        <dbReference type="SAM" id="Phobius"/>
    </source>
</evidence>
<dbReference type="AlphaFoldDB" id="A0A968KR34"/>
<dbReference type="InterPro" id="IPR051088">
    <property type="entry name" value="PTS_Sugar-EIIC/EIIB"/>
</dbReference>
<evidence type="ECO:0000259" key="10">
    <source>
        <dbReference type="PROSITE" id="PS51105"/>
    </source>
</evidence>
<name>A0A968KR34_9SPIO</name>
<dbReference type="PIRSF" id="PIRSF006351">
    <property type="entry name" value="PTS_EIIC-Cellobiose"/>
    <property type="match status" value="1"/>
</dbReference>
<feature type="transmembrane region" description="Helical" evidence="9">
    <location>
        <begin position="112"/>
        <end position="131"/>
    </location>
</feature>
<dbReference type="InterPro" id="IPR003352">
    <property type="entry name" value="PTS_EIIC"/>
</dbReference>
<gene>
    <name evidence="11" type="ORF">HCT14_02245</name>
</gene>
<dbReference type="RefSeq" id="WP_167699936.1">
    <property type="nucleotide sequence ID" value="NZ_CP118174.1"/>
</dbReference>
<evidence type="ECO:0000256" key="4">
    <source>
        <dbReference type="ARBA" id="ARBA00022597"/>
    </source>
</evidence>
<feature type="domain" description="PTS EIIC type-3" evidence="10">
    <location>
        <begin position="10"/>
        <end position="444"/>
    </location>
</feature>
<dbReference type="GO" id="GO:1901264">
    <property type="term" value="P:carbohydrate derivative transport"/>
    <property type="evidence" value="ECO:0007669"/>
    <property type="project" value="TreeGrafter"/>
</dbReference>
<keyword evidence="5 9" id="KW-0812">Transmembrane</keyword>
<feature type="transmembrane region" description="Helical" evidence="9">
    <location>
        <begin position="376"/>
        <end position="395"/>
    </location>
</feature>
<sequence length="462" mass="51074">MSFDSFFAKFERIFMGPMTKLAQQRHLLAVRDGMISTIPLTIVGSVFLIIAFLPVPQAWNESIAFFKFLKTHALTIMIPFRVTMGLVAIYATYTIGYSLAKSYELDGKSGGALALMAFFMTTLPQAAYSVMNAMQSVTLADGRDVMVLTADQLKALGLVIPMDRLGGAGLFVGIFTAIIAVEILRFFEKNNLVIRMPEGVPDSVARSFSALFPAFAVMIVMFGFLVLARIWPFLDLHTVFSSVFSPLKKVVDTPVGAVLIVLFITMLWAAGIHGVSIIGTIVRPVWLDMLDQNAQAHAEILQFGTTNITSYVTPEPFFQWFIWIGGSGGTIGLVLWLLVARSRYLKELGKVTFLPSIFNINEPLIFGLPIMLNPFFFVPFILGPVIVTIFSYAVMSLGWVNAPFALAPWTLPGPIGAYIATGDWRAIILNIVNIIILAVIYYPFMRAYDRKMLKEEQGEAVA</sequence>
<dbReference type="PANTHER" id="PTHR33989:SF11">
    <property type="entry name" value="LICHENAN PERMEASE IIC COMPONENT"/>
    <property type="match status" value="1"/>
</dbReference>
<comment type="function">
    <text evidence="8">The phosphoenolpyruvate-dependent sugar phosphotransferase system (PTS), a major carbohydrate active -transport system, catalyzes the phosphorylation of incoming sugar substrates concomitant with their translocation across the cell membrane.</text>
</comment>
<dbReference type="GO" id="GO:0008982">
    <property type="term" value="F:protein-N(PI)-phosphohistidine-sugar phosphotransferase activity"/>
    <property type="evidence" value="ECO:0007669"/>
    <property type="project" value="UniProtKB-UniRule"/>
</dbReference>
<comment type="subcellular location">
    <subcellularLocation>
        <location evidence="1">Cell membrane</location>
        <topology evidence="1">Multi-pass membrane protein</topology>
    </subcellularLocation>
</comment>
<feature type="transmembrane region" description="Helical" evidence="9">
    <location>
        <begin position="73"/>
        <end position="100"/>
    </location>
</feature>
<feature type="transmembrane region" description="Helical" evidence="9">
    <location>
        <begin position="33"/>
        <end position="53"/>
    </location>
</feature>
<reference evidence="11 12" key="1">
    <citation type="submission" date="2020-03" db="EMBL/GenBank/DDBJ databases">
        <title>Spirochaetal bacteria isolated from arthropods constitute a novel genus Entomospira genus novum within the order Spirochaetales.</title>
        <authorList>
            <person name="Grana-Miraglia L."/>
            <person name="Sikutova S."/>
            <person name="Fingerle V."/>
            <person name="Sing A."/>
            <person name="Castillo-Ramirez S."/>
            <person name="Margos G."/>
            <person name="Rudolf I."/>
        </authorList>
    </citation>
    <scope>NUCLEOTIDE SEQUENCE [LARGE SCALE GENOMIC DNA]</scope>
    <source>
        <strain evidence="11 12">BR193</strain>
    </source>
</reference>
<keyword evidence="12" id="KW-1185">Reference proteome</keyword>
<feature type="transmembrane region" description="Helical" evidence="9">
    <location>
        <begin position="208"/>
        <end position="234"/>
    </location>
</feature>
<dbReference type="GO" id="GO:0005886">
    <property type="term" value="C:plasma membrane"/>
    <property type="evidence" value="ECO:0007669"/>
    <property type="project" value="UniProtKB-SubCell"/>
</dbReference>
<protein>
    <recommendedName>
        <fullName evidence="8">Permease IIC component</fullName>
    </recommendedName>
</protein>
<dbReference type="NCBIfam" id="TIGR00410">
    <property type="entry name" value="lacE"/>
    <property type="match status" value="1"/>
</dbReference>
<dbReference type="Pfam" id="PF02378">
    <property type="entry name" value="PTS_EIIC"/>
    <property type="match status" value="1"/>
</dbReference>
<dbReference type="EMBL" id="JAATLJ010000001">
    <property type="protein sequence ID" value="NIZ40333.1"/>
    <property type="molecule type" value="Genomic_DNA"/>
</dbReference>
<keyword evidence="6 9" id="KW-1133">Transmembrane helix</keyword>
<dbReference type="Proteomes" id="UP000711995">
    <property type="component" value="Unassembled WGS sequence"/>
</dbReference>
<feature type="transmembrane region" description="Helical" evidence="9">
    <location>
        <begin position="165"/>
        <end position="187"/>
    </location>
</feature>
<dbReference type="PANTHER" id="PTHR33989">
    <property type="match status" value="1"/>
</dbReference>
<evidence type="ECO:0000256" key="5">
    <source>
        <dbReference type="ARBA" id="ARBA00022692"/>
    </source>
</evidence>
<evidence type="ECO:0000313" key="12">
    <source>
        <dbReference type="Proteomes" id="UP000711995"/>
    </source>
</evidence>
<dbReference type="InterPro" id="IPR004796">
    <property type="entry name" value="PTS_IIC_cello"/>
</dbReference>
<evidence type="ECO:0000256" key="3">
    <source>
        <dbReference type="ARBA" id="ARBA00022475"/>
    </source>
</evidence>
<evidence type="ECO:0000256" key="1">
    <source>
        <dbReference type="ARBA" id="ARBA00004651"/>
    </source>
</evidence>
<evidence type="ECO:0000256" key="7">
    <source>
        <dbReference type="ARBA" id="ARBA00023136"/>
    </source>
</evidence>
<feature type="transmembrane region" description="Helical" evidence="9">
    <location>
        <begin position="318"/>
        <end position="339"/>
    </location>
</feature>
<feature type="transmembrane region" description="Helical" evidence="9">
    <location>
        <begin position="426"/>
        <end position="444"/>
    </location>
</feature>
<keyword evidence="7 8" id="KW-0472">Membrane</keyword>
<keyword evidence="2 8" id="KW-0813">Transport</keyword>
<dbReference type="PROSITE" id="PS51105">
    <property type="entry name" value="PTS_EIIC_TYPE_3"/>
    <property type="match status" value="1"/>
</dbReference>